<proteinExistence type="inferred from homology"/>
<comment type="similarity">
    <text evidence="4">Belongs to the peptidase S8 family.</text>
</comment>
<dbReference type="GO" id="GO:0004252">
    <property type="term" value="F:serine-type endopeptidase activity"/>
    <property type="evidence" value="ECO:0007669"/>
    <property type="project" value="UniProtKB-UniRule"/>
</dbReference>
<feature type="active site" description="Charge relay system" evidence="4">
    <location>
        <position position="238"/>
    </location>
</feature>
<evidence type="ECO:0000313" key="7">
    <source>
        <dbReference type="EMBL" id="MBO8480607.1"/>
    </source>
</evidence>
<feature type="chain" id="PRO_5039205632" evidence="5">
    <location>
        <begin position="21"/>
        <end position="870"/>
    </location>
</feature>
<dbReference type="InterPro" id="IPR036852">
    <property type="entry name" value="Peptidase_S8/S53_dom_sf"/>
</dbReference>
<evidence type="ECO:0000256" key="5">
    <source>
        <dbReference type="SAM" id="SignalP"/>
    </source>
</evidence>
<dbReference type="InterPro" id="IPR022398">
    <property type="entry name" value="Peptidase_S8_His-AS"/>
</dbReference>
<sequence>MKHKATLLLPLLLGMLSCSVDPVQKPDGLDGSQVTPAPESAAPGIIMVKLDAEIADDPEAVDLSFLGDYTITRSLPEGGRFDARHHEAGLHRWYNVSFAPELPLTKAAGDLSSTPGISGISYVMTTKSASTGFNDPDFGKQWDFYNPGTQSGTVAGSDINLLPAWEVTTGSSNVIVAICDSAPEYEHEDLAGNMWVNEAEANGTPGVDDDDNGFIDDIHGYNFVVEPYYGPELVPGDHGTHIAGTIGAVNNNGIGISGIAGGDSPEGNGVRMMSVQTSNNNESAYIGNAIVYAADNGAVIMNCSWSIAADTQFINEAIDYFNTYAGFDEDGNQTGPMAGGLCIFAAGNDGTTVSYPAMNDNVFAVASIGADYEAAYYTNYGRWVDIAAPGGDAQKGFQIYSTVTNASGKYGNMQGTSMACPHVVGVAALVVSHYGGPGFTRQQLIDILKGSANPVIYDYNPMLSDKLGAGLVDAYAALSGSDMEPEPVDDLKAETTSNSVRLSWTARADNRGSVPYAYDIYWSTSSLEGLDPDSPAANVTSVEMTPANDTPDGTVLNYTVSGLDFNTGYFFRIRSRNIFGQASELSEQVEVSTGGNTAPEITALDGTSLNLKSHESGTLRFSLTDADGHQLSYALRAADGSPALKGIYDSMSDDGVLTLTVDALAAAEGETYNGILLVSDSYTTVAQNFSYSVGVNHAPAAGTPDNVVLNSRTESLSIPLSELFSDEDGESLSYTCSISTTNIIVRCSVSDGNLNLDGNAYGTTEVTVSATDARGESATCSFQVLVRDGSSEIDLYPNPVVDMLNIRTGTAVSADITISNAAGAVVFSQDGASIDPFAPVKVDMSGLPGGVYYVSVSGEGINSSSSIAKQ</sequence>
<dbReference type="Pfam" id="PF00041">
    <property type="entry name" value="fn3"/>
    <property type="match status" value="1"/>
</dbReference>
<dbReference type="PANTHER" id="PTHR42884:SF14">
    <property type="entry name" value="NEUROENDOCRINE CONVERTASE 1"/>
    <property type="match status" value="1"/>
</dbReference>
<dbReference type="InterPro" id="IPR013783">
    <property type="entry name" value="Ig-like_fold"/>
</dbReference>
<dbReference type="GO" id="GO:0016485">
    <property type="term" value="P:protein processing"/>
    <property type="evidence" value="ECO:0007669"/>
    <property type="project" value="TreeGrafter"/>
</dbReference>
<evidence type="ECO:0000256" key="3">
    <source>
        <dbReference type="ARBA" id="ARBA00022825"/>
    </source>
</evidence>
<keyword evidence="1 4" id="KW-0645">Protease</keyword>
<dbReference type="PRINTS" id="PR00723">
    <property type="entry name" value="SUBTILISIN"/>
</dbReference>
<dbReference type="PROSITE" id="PS51892">
    <property type="entry name" value="SUBTILASE"/>
    <property type="match status" value="1"/>
</dbReference>
<dbReference type="InterPro" id="IPR015500">
    <property type="entry name" value="Peptidase_S8_subtilisin-rel"/>
</dbReference>
<name>A0A9D9IWW6_9BACT</name>
<dbReference type="Pfam" id="PF00082">
    <property type="entry name" value="Peptidase_S8"/>
    <property type="match status" value="1"/>
</dbReference>
<dbReference type="PROSITE" id="PS00138">
    <property type="entry name" value="SUBTILASE_SER"/>
    <property type="match status" value="1"/>
</dbReference>
<feature type="domain" description="Fibronectin type-III" evidence="6">
    <location>
        <begin position="484"/>
        <end position="596"/>
    </location>
</feature>
<dbReference type="PROSITE" id="PS51257">
    <property type="entry name" value="PROKAR_LIPOPROTEIN"/>
    <property type="match status" value="1"/>
</dbReference>
<organism evidence="7 8">
    <name type="scientific">Candidatus Cryptobacteroides avistercoris</name>
    <dbReference type="NCBI Taxonomy" id="2840758"/>
    <lineage>
        <taxon>Bacteria</taxon>
        <taxon>Pseudomonadati</taxon>
        <taxon>Bacteroidota</taxon>
        <taxon>Bacteroidia</taxon>
        <taxon>Bacteroidales</taxon>
        <taxon>Candidatus Cryptobacteroides</taxon>
    </lineage>
</organism>
<feature type="signal peptide" evidence="5">
    <location>
        <begin position="1"/>
        <end position="20"/>
    </location>
</feature>
<dbReference type="PANTHER" id="PTHR42884">
    <property type="entry name" value="PROPROTEIN CONVERTASE SUBTILISIN/KEXIN-RELATED"/>
    <property type="match status" value="1"/>
</dbReference>
<keyword evidence="5" id="KW-0732">Signal</keyword>
<comment type="caution">
    <text evidence="7">The sequence shown here is derived from an EMBL/GenBank/DDBJ whole genome shotgun (WGS) entry which is preliminary data.</text>
</comment>
<dbReference type="Proteomes" id="UP000823769">
    <property type="component" value="Unassembled WGS sequence"/>
</dbReference>
<evidence type="ECO:0000256" key="2">
    <source>
        <dbReference type="ARBA" id="ARBA00022801"/>
    </source>
</evidence>
<dbReference type="SUPFAM" id="SSF52743">
    <property type="entry name" value="Subtilisin-like"/>
    <property type="match status" value="1"/>
</dbReference>
<dbReference type="InterPro" id="IPR036116">
    <property type="entry name" value="FN3_sf"/>
</dbReference>
<dbReference type="NCBIfam" id="TIGR04183">
    <property type="entry name" value="Por_Secre_tail"/>
    <property type="match status" value="1"/>
</dbReference>
<evidence type="ECO:0000259" key="6">
    <source>
        <dbReference type="PROSITE" id="PS50853"/>
    </source>
</evidence>
<dbReference type="GO" id="GO:0016020">
    <property type="term" value="C:membrane"/>
    <property type="evidence" value="ECO:0007669"/>
    <property type="project" value="TreeGrafter"/>
</dbReference>
<evidence type="ECO:0000256" key="4">
    <source>
        <dbReference type="PROSITE-ProRule" id="PRU01240"/>
    </source>
</evidence>
<accession>A0A9D9IWW6</accession>
<protein>
    <submittedName>
        <fullName evidence="7">S8 family serine peptidase</fullName>
    </submittedName>
</protein>
<feature type="active site" description="Charge relay system" evidence="4">
    <location>
        <position position="180"/>
    </location>
</feature>
<dbReference type="InterPro" id="IPR000209">
    <property type="entry name" value="Peptidase_S8/S53_dom"/>
</dbReference>
<dbReference type="InterPro" id="IPR026444">
    <property type="entry name" value="Secre_tail"/>
</dbReference>
<dbReference type="CDD" id="cd00063">
    <property type="entry name" value="FN3"/>
    <property type="match status" value="1"/>
</dbReference>
<dbReference type="PROSITE" id="PS50853">
    <property type="entry name" value="FN3"/>
    <property type="match status" value="1"/>
</dbReference>
<dbReference type="AlphaFoldDB" id="A0A9D9IWW6"/>
<dbReference type="PROSITE" id="PS00137">
    <property type="entry name" value="SUBTILASE_HIS"/>
    <property type="match status" value="1"/>
</dbReference>
<evidence type="ECO:0000313" key="8">
    <source>
        <dbReference type="Proteomes" id="UP000823769"/>
    </source>
</evidence>
<dbReference type="InterPro" id="IPR003961">
    <property type="entry name" value="FN3_dom"/>
</dbReference>
<dbReference type="SMART" id="SM00060">
    <property type="entry name" value="FN3"/>
    <property type="match status" value="1"/>
</dbReference>
<keyword evidence="2 4" id="KW-0378">Hydrolase</keyword>
<gene>
    <name evidence="7" type="ORF">IAB76_05820</name>
</gene>
<evidence type="ECO:0000256" key="1">
    <source>
        <dbReference type="ARBA" id="ARBA00022670"/>
    </source>
</evidence>
<dbReference type="Gene3D" id="2.60.40.10">
    <property type="entry name" value="Immunoglobulins"/>
    <property type="match status" value="1"/>
</dbReference>
<dbReference type="Gene3D" id="3.40.50.200">
    <property type="entry name" value="Peptidase S8/S53 domain"/>
    <property type="match status" value="1"/>
</dbReference>
<feature type="active site" description="Charge relay system" evidence="4">
    <location>
        <position position="417"/>
    </location>
</feature>
<dbReference type="InterPro" id="IPR023828">
    <property type="entry name" value="Peptidase_S8_Ser-AS"/>
</dbReference>
<keyword evidence="3 4" id="KW-0720">Serine protease</keyword>
<dbReference type="Pfam" id="PF18962">
    <property type="entry name" value="Por_Secre_tail"/>
    <property type="match status" value="1"/>
</dbReference>
<dbReference type="EMBL" id="JADILW010000085">
    <property type="protein sequence ID" value="MBO8480607.1"/>
    <property type="molecule type" value="Genomic_DNA"/>
</dbReference>
<reference evidence="7" key="2">
    <citation type="journal article" date="2021" name="PeerJ">
        <title>Extensive microbial diversity within the chicken gut microbiome revealed by metagenomics and culture.</title>
        <authorList>
            <person name="Gilroy R."/>
            <person name="Ravi A."/>
            <person name="Getino M."/>
            <person name="Pursley I."/>
            <person name="Horton D.L."/>
            <person name="Alikhan N.F."/>
            <person name="Baker D."/>
            <person name="Gharbi K."/>
            <person name="Hall N."/>
            <person name="Watson M."/>
            <person name="Adriaenssens E.M."/>
            <person name="Foster-Nyarko E."/>
            <person name="Jarju S."/>
            <person name="Secka A."/>
            <person name="Antonio M."/>
            <person name="Oren A."/>
            <person name="Chaudhuri R.R."/>
            <person name="La Ragione R."/>
            <person name="Hildebrand F."/>
            <person name="Pallen M.J."/>
        </authorList>
    </citation>
    <scope>NUCLEOTIDE SEQUENCE</scope>
    <source>
        <strain evidence="7">B3-1481</strain>
    </source>
</reference>
<dbReference type="SUPFAM" id="SSF49265">
    <property type="entry name" value="Fibronectin type III"/>
    <property type="match status" value="1"/>
</dbReference>
<reference evidence="7" key="1">
    <citation type="submission" date="2020-10" db="EMBL/GenBank/DDBJ databases">
        <authorList>
            <person name="Gilroy R."/>
        </authorList>
    </citation>
    <scope>NUCLEOTIDE SEQUENCE</scope>
    <source>
        <strain evidence="7">B3-1481</strain>
    </source>
</reference>